<organism evidence="2 3">
    <name type="scientific">Bacillus cereus</name>
    <dbReference type="NCBI Taxonomy" id="1396"/>
    <lineage>
        <taxon>Bacteria</taxon>
        <taxon>Bacillati</taxon>
        <taxon>Bacillota</taxon>
        <taxon>Bacilli</taxon>
        <taxon>Bacillales</taxon>
        <taxon>Bacillaceae</taxon>
        <taxon>Bacillus</taxon>
        <taxon>Bacillus cereus group</taxon>
    </lineage>
</organism>
<keyword evidence="1" id="KW-1133">Transmembrane helix</keyword>
<comment type="caution">
    <text evidence="2">The sequence shown here is derived from an EMBL/GenBank/DDBJ whole genome shotgun (WGS) entry which is preliminary data.</text>
</comment>
<feature type="transmembrane region" description="Helical" evidence="1">
    <location>
        <begin position="21"/>
        <end position="38"/>
    </location>
</feature>
<dbReference type="PANTHER" id="PTHR30298:SF0">
    <property type="entry name" value="PROTEIN YBFL-RELATED"/>
    <property type="match status" value="1"/>
</dbReference>
<dbReference type="EMBL" id="WBPB01000044">
    <property type="protein sequence ID" value="KAB2496732.1"/>
    <property type="molecule type" value="Genomic_DNA"/>
</dbReference>
<evidence type="ECO:0000313" key="3">
    <source>
        <dbReference type="Proteomes" id="UP000477920"/>
    </source>
</evidence>
<dbReference type="RefSeq" id="WP_151639888.1">
    <property type="nucleotide sequence ID" value="NZ_WBPB01000044.1"/>
</dbReference>
<dbReference type="PANTHER" id="PTHR30298">
    <property type="entry name" value="H REPEAT-ASSOCIATED PREDICTED TRANSPOSASE"/>
    <property type="match status" value="1"/>
</dbReference>
<dbReference type="Proteomes" id="UP000477920">
    <property type="component" value="Unassembled WGS sequence"/>
</dbReference>
<accession>A0AB34D3W3</accession>
<protein>
    <submittedName>
        <fullName evidence="2">Transposase family protein</fullName>
    </submittedName>
</protein>
<evidence type="ECO:0000256" key="1">
    <source>
        <dbReference type="SAM" id="Phobius"/>
    </source>
</evidence>
<reference evidence="2 3" key="1">
    <citation type="submission" date="2019-10" db="EMBL/GenBank/DDBJ databases">
        <title>Bacillus from the desert of Cuatro Cinegas, Coahuila.</title>
        <authorList>
            <person name="Olmedo-Alvarez G."/>
            <person name="Saldana S."/>
            <person name="Barcelo D."/>
        </authorList>
    </citation>
    <scope>NUCLEOTIDE SEQUENCE [LARGE SCALE GENOMIC DNA]</scope>
    <source>
        <strain evidence="2 3">CH101a_3T</strain>
    </source>
</reference>
<keyword evidence="1" id="KW-0812">Transmembrane</keyword>
<dbReference type="AlphaFoldDB" id="A0AB34D3W3"/>
<evidence type="ECO:0000313" key="2">
    <source>
        <dbReference type="EMBL" id="KAB2496732.1"/>
    </source>
</evidence>
<dbReference type="InterPro" id="IPR051698">
    <property type="entry name" value="Transposase_11-like"/>
</dbReference>
<gene>
    <name evidence="2" type="ORF">F8158_17915</name>
</gene>
<name>A0AB34D3W3_BACCE</name>
<keyword evidence="1" id="KW-0472">Membrane</keyword>
<proteinExistence type="predicted"/>
<sequence>MKHFMETIQIADPRQQRKVKHTLQNVIGLVLIATLAGVDSFPNGMPSHDTIGRVLQLVDPTYLYELQTKWNQFFIQTNDPTMNKIIVTA</sequence>